<comment type="caution">
    <text evidence="2">The sequence shown here is derived from an EMBL/GenBank/DDBJ whole genome shotgun (WGS) entry which is preliminary data.</text>
</comment>
<evidence type="ECO:0000313" key="2">
    <source>
        <dbReference type="EMBL" id="KHJ33898.1"/>
    </source>
</evidence>
<dbReference type="Proteomes" id="UP000030854">
    <property type="component" value="Unassembled WGS sequence"/>
</dbReference>
<feature type="compositionally biased region" description="Polar residues" evidence="1">
    <location>
        <begin position="111"/>
        <end position="120"/>
    </location>
</feature>
<keyword evidence="3" id="KW-1185">Reference proteome</keyword>
<accession>A0A0B1P6K9</accession>
<dbReference type="HOGENOM" id="CLU_1807659_0_0_1"/>
<name>A0A0B1P6K9_UNCNE</name>
<protein>
    <submittedName>
        <fullName evidence="2">Uncharacterized protein</fullName>
    </submittedName>
</protein>
<evidence type="ECO:0000256" key="1">
    <source>
        <dbReference type="SAM" id="MobiDB-lite"/>
    </source>
</evidence>
<organism evidence="2 3">
    <name type="scientific">Uncinula necator</name>
    <name type="common">Grape powdery mildew</name>
    <dbReference type="NCBI Taxonomy" id="52586"/>
    <lineage>
        <taxon>Eukaryota</taxon>
        <taxon>Fungi</taxon>
        <taxon>Dikarya</taxon>
        <taxon>Ascomycota</taxon>
        <taxon>Pezizomycotina</taxon>
        <taxon>Leotiomycetes</taxon>
        <taxon>Erysiphales</taxon>
        <taxon>Erysiphaceae</taxon>
        <taxon>Erysiphe</taxon>
    </lineage>
</organism>
<gene>
    <name evidence="2" type="ORF">EV44_g3793</name>
</gene>
<feature type="compositionally biased region" description="Basic and acidic residues" evidence="1">
    <location>
        <begin position="51"/>
        <end position="62"/>
    </location>
</feature>
<feature type="compositionally biased region" description="Polar residues" evidence="1">
    <location>
        <begin position="63"/>
        <end position="75"/>
    </location>
</feature>
<dbReference type="AlphaFoldDB" id="A0A0B1P6K9"/>
<sequence length="143" mass="15841">MVFKRALPSEPPDAGNRVSKPKPTLGRISRSTAAESHLLLATGNAFGKSVTNEKMHSEEYRSSDLNYYSDNNMESFTEEKASKTPENGLPKEGFSELFGIPQTRNDARTPRATQNSSDESQLGAASLMETCTHPHLIFQRHLD</sequence>
<feature type="region of interest" description="Disordered" evidence="1">
    <location>
        <begin position="1"/>
        <end position="31"/>
    </location>
</feature>
<proteinExistence type="predicted"/>
<feature type="region of interest" description="Disordered" evidence="1">
    <location>
        <begin position="47"/>
        <end position="122"/>
    </location>
</feature>
<evidence type="ECO:0000313" key="3">
    <source>
        <dbReference type="Proteomes" id="UP000030854"/>
    </source>
</evidence>
<reference evidence="2 3" key="1">
    <citation type="journal article" date="2014" name="BMC Genomics">
        <title>Adaptive genomic structural variation in the grape powdery mildew pathogen, Erysiphe necator.</title>
        <authorList>
            <person name="Jones L."/>
            <person name="Riaz S."/>
            <person name="Morales-Cruz A."/>
            <person name="Amrine K.C."/>
            <person name="McGuire B."/>
            <person name="Gubler W.D."/>
            <person name="Walker M.A."/>
            <person name="Cantu D."/>
        </authorList>
    </citation>
    <scope>NUCLEOTIDE SEQUENCE [LARGE SCALE GENOMIC DNA]</scope>
    <source>
        <strain evidence="3">c</strain>
    </source>
</reference>
<dbReference type="EMBL" id="JNVN01001157">
    <property type="protein sequence ID" value="KHJ33898.1"/>
    <property type="molecule type" value="Genomic_DNA"/>
</dbReference>